<accession>A0AA46TWI5</accession>
<name>A0AA46TWI5_9LACT</name>
<protein>
    <submittedName>
        <fullName evidence="1">Uncharacterized protein</fullName>
    </submittedName>
</protein>
<reference evidence="1" key="1">
    <citation type="submission" date="2022-10" db="EMBL/GenBank/DDBJ databases">
        <title>Genome assembly of Lactococcus garvieae isolates from cricket gut.</title>
        <authorList>
            <person name="Luecke A.R."/>
            <person name="Brown A.M.V."/>
            <person name="Wakeman C.A."/>
        </authorList>
    </citation>
    <scope>NUCLEOTIDE SEQUENCE</scope>
    <source>
        <strain evidence="1">Alexii-11_2</strain>
    </source>
</reference>
<dbReference type="RefSeq" id="WP_264308419.1">
    <property type="nucleotide sequence ID" value="NZ_CP109635.1"/>
</dbReference>
<dbReference type="EMBL" id="CP109635">
    <property type="protein sequence ID" value="UYT10712.1"/>
    <property type="molecule type" value="Genomic_DNA"/>
</dbReference>
<gene>
    <name evidence="1" type="ORF">OF801_01865</name>
</gene>
<dbReference type="Proteomes" id="UP001164042">
    <property type="component" value="Chromosome"/>
</dbReference>
<proteinExistence type="predicted"/>
<evidence type="ECO:0000313" key="2">
    <source>
        <dbReference type="Proteomes" id="UP001164042"/>
    </source>
</evidence>
<sequence length="78" mass="9635">MKKFRITKTTFNDGEVRYHLERRLWYKFLGLPLPFWGWRKIEFGYSLGYKNWTDDYSKIEKEYDKALGNQIKTYEVVK</sequence>
<dbReference type="AlphaFoldDB" id="A0AA46TWI5"/>
<evidence type="ECO:0000313" key="1">
    <source>
        <dbReference type="EMBL" id="UYT10712.1"/>
    </source>
</evidence>
<organism evidence="1 2">
    <name type="scientific">Lactococcus garvieae</name>
    <dbReference type="NCBI Taxonomy" id="1363"/>
    <lineage>
        <taxon>Bacteria</taxon>
        <taxon>Bacillati</taxon>
        <taxon>Bacillota</taxon>
        <taxon>Bacilli</taxon>
        <taxon>Lactobacillales</taxon>
        <taxon>Streptococcaceae</taxon>
        <taxon>Lactococcus</taxon>
    </lineage>
</organism>